<dbReference type="AlphaFoldDB" id="A0AAE0AN88"/>
<keyword evidence="3" id="KW-1185">Reference proteome</keyword>
<organism evidence="2 3">
    <name type="scientific">Dipteronia sinensis</name>
    <dbReference type="NCBI Taxonomy" id="43782"/>
    <lineage>
        <taxon>Eukaryota</taxon>
        <taxon>Viridiplantae</taxon>
        <taxon>Streptophyta</taxon>
        <taxon>Embryophyta</taxon>
        <taxon>Tracheophyta</taxon>
        <taxon>Spermatophyta</taxon>
        <taxon>Magnoliopsida</taxon>
        <taxon>eudicotyledons</taxon>
        <taxon>Gunneridae</taxon>
        <taxon>Pentapetalae</taxon>
        <taxon>rosids</taxon>
        <taxon>malvids</taxon>
        <taxon>Sapindales</taxon>
        <taxon>Sapindaceae</taxon>
        <taxon>Hippocastanoideae</taxon>
        <taxon>Acereae</taxon>
        <taxon>Dipteronia</taxon>
    </lineage>
</organism>
<dbReference type="SUPFAM" id="SSF56219">
    <property type="entry name" value="DNase I-like"/>
    <property type="match status" value="1"/>
</dbReference>
<evidence type="ECO:0000259" key="1">
    <source>
        <dbReference type="Pfam" id="PF03372"/>
    </source>
</evidence>
<dbReference type="Gene3D" id="3.60.10.10">
    <property type="entry name" value="Endonuclease/exonuclease/phosphatase"/>
    <property type="match status" value="1"/>
</dbReference>
<dbReference type="GO" id="GO:0003824">
    <property type="term" value="F:catalytic activity"/>
    <property type="evidence" value="ECO:0007669"/>
    <property type="project" value="InterPro"/>
</dbReference>
<sequence length="164" mass="18641">MLFASWNIRGLGREEKRKVVLNLVKEHKPMVLFLQETKLNYFDNSVINSLGGRYLTRGMGVEADGSAGGLVSLWNDDLFTVIACIKSDRCIALAGELVKQRKMMVFCNVYAANVESDRKILWEFIIQAQVHVSLPLVHWRGFQHGLKSGGEKREQLQLEFGPKF</sequence>
<dbReference type="Pfam" id="PF03372">
    <property type="entry name" value="Exo_endo_phos"/>
    <property type="match status" value="1"/>
</dbReference>
<feature type="domain" description="Endonuclease/exonuclease/phosphatase" evidence="1">
    <location>
        <begin position="4"/>
        <end position="110"/>
    </location>
</feature>
<dbReference type="Proteomes" id="UP001281410">
    <property type="component" value="Unassembled WGS sequence"/>
</dbReference>
<evidence type="ECO:0000313" key="2">
    <source>
        <dbReference type="EMBL" id="KAK3221173.1"/>
    </source>
</evidence>
<name>A0AAE0AN88_9ROSI</name>
<accession>A0AAE0AN88</accession>
<dbReference type="PANTHER" id="PTHR35218">
    <property type="entry name" value="RNASE H DOMAIN-CONTAINING PROTEIN"/>
    <property type="match status" value="1"/>
</dbReference>
<gene>
    <name evidence="2" type="ORF">Dsin_015143</name>
</gene>
<dbReference type="EMBL" id="JANJYJ010000004">
    <property type="protein sequence ID" value="KAK3221173.1"/>
    <property type="molecule type" value="Genomic_DNA"/>
</dbReference>
<comment type="caution">
    <text evidence="2">The sequence shown here is derived from an EMBL/GenBank/DDBJ whole genome shotgun (WGS) entry which is preliminary data.</text>
</comment>
<proteinExistence type="predicted"/>
<dbReference type="InterPro" id="IPR005135">
    <property type="entry name" value="Endo/exonuclease/phosphatase"/>
</dbReference>
<reference evidence="2" key="1">
    <citation type="journal article" date="2023" name="Plant J.">
        <title>Genome sequences and population genomics provide insights into the demographic history, inbreeding, and mutation load of two 'living fossil' tree species of Dipteronia.</title>
        <authorList>
            <person name="Feng Y."/>
            <person name="Comes H.P."/>
            <person name="Chen J."/>
            <person name="Zhu S."/>
            <person name="Lu R."/>
            <person name="Zhang X."/>
            <person name="Li P."/>
            <person name="Qiu J."/>
            <person name="Olsen K.M."/>
            <person name="Qiu Y."/>
        </authorList>
    </citation>
    <scope>NUCLEOTIDE SEQUENCE</scope>
    <source>
        <strain evidence="2">NBL</strain>
    </source>
</reference>
<protein>
    <recommendedName>
        <fullName evidence="1">Endonuclease/exonuclease/phosphatase domain-containing protein</fullName>
    </recommendedName>
</protein>
<evidence type="ECO:0000313" key="3">
    <source>
        <dbReference type="Proteomes" id="UP001281410"/>
    </source>
</evidence>
<dbReference type="InterPro" id="IPR036691">
    <property type="entry name" value="Endo/exonu/phosph_ase_sf"/>
</dbReference>
<dbReference type="PANTHER" id="PTHR35218:SF7">
    <property type="entry name" value="ENDONUCLEASE_EXONUCLEASE_PHOSPHATASE"/>
    <property type="match status" value="1"/>
</dbReference>